<protein>
    <recommendedName>
        <fullName evidence="4">Copper resistance protein NlpE</fullName>
    </recommendedName>
</protein>
<comment type="caution">
    <text evidence="2">The sequence shown here is derived from an EMBL/GenBank/DDBJ whole genome shotgun (WGS) entry which is preliminary data.</text>
</comment>
<evidence type="ECO:0000313" key="3">
    <source>
        <dbReference type="Proteomes" id="UP000430564"/>
    </source>
</evidence>
<dbReference type="OrthoDB" id="9157392at2"/>
<name>A0A6I1EPN5_9BURK</name>
<evidence type="ECO:0000256" key="1">
    <source>
        <dbReference type="SAM" id="SignalP"/>
    </source>
</evidence>
<gene>
    <name evidence="2" type="ORF">GBM95_02340</name>
</gene>
<sequence length="124" mass="13252">MSFSKVLFAALFSVSLAAGAAETAHKDTGLEGHWSGVLLSQAEEAADAELSLDHYGCYALSVKKDRGIETGFFEVKNGRVLLKNSGGVVNREFEVGKDGKLHLLDAEGKPLVMAAENCCSLYKD</sequence>
<dbReference type="Proteomes" id="UP000430564">
    <property type="component" value="Unassembled WGS sequence"/>
</dbReference>
<dbReference type="EMBL" id="WEHX01000006">
    <property type="protein sequence ID" value="KAB7662615.1"/>
    <property type="molecule type" value="Genomic_DNA"/>
</dbReference>
<feature type="signal peptide" evidence="1">
    <location>
        <begin position="1"/>
        <end position="20"/>
    </location>
</feature>
<proteinExistence type="predicted"/>
<dbReference type="RefSeq" id="WP_152157607.1">
    <property type="nucleotide sequence ID" value="NZ_WEHX01000006.1"/>
</dbReference>
<evidence type="ECO:0000313" key="2">
    <source>
        <dbReference type="EMBL" id="KAB7662615.1"/>
    </source>
</evidence>
<evidence type="ECO:0008006" key="4">
    <source>
        <dbReference type="Google" id="ProtNLM"/>
    </source>
</evidence>
<reference evidence="2 3" key="1">
    <citation type="submission" date="2019-10" db="EMBL/GenBank/DDBJ databases">
        <title>Genome diversity of Sutterella seckii.</title>
        <authorList>
            <person name="Chaplin A.V."/>
            <person name="Sokolova S.R."/>
            <person name="Mosin K.A."/>
            <person name="Ivanova E.L."/>
            <person name="Kochetkova T.O."/>
            <person name="Goltsov A.Y."/>
            <person name="Trofimov D.Y."/>
            <person name="Efimov B.A."/>
        </authorList>
    </citation>
    <scope>NUCLEOTIDE SEQUENCE [LARGE SCALE GENOMIC DNA]</scope>
    <source>
        <strain evidence="2 3">ASD393</strain>
    </source>
</reference>
<accession>A0A6I1EPN5</accession>
<dbReference type="AlphaFoldDB" id="A0A6I1EPN5"/>
<feature type="chain" id="PRO_5026081224" description="Copper resistance protein NlpE" evidence="1">
    <location>
        <begin position="21"/>
        <end position="124"/>
    </location>
</feature>
<organism evidence="2 3">
    <name type="scientific">Sutterella seckii</name>
    <dbReference type="NCBI Taxonomy" id="1944635"/>
    <lineage>
        <taxon>Bacteria</taxon>
        <taxon>Pseudomonadati</taxon>
        <taxon>Pseudomonadota</taxon>
        <taxon>Betaproteobacteria</taxon>
        <taxon>Burkholderiales</taxon>
        <taxon>Sutterellaceae</taxon>
        <taxon>Sutterella</taxon>
    </lineage>
</organism>
<keyword evidence="1" id="KW-0732">Signal</keyword>